<evidence type="ECO:0000256" key="3">
    <source>
        <dbReference type="ARBA" id="ARBA00022737"/>
    </source>
</evidence>
<dbReference type="CDD" id="cd04647">
    <property type="entry name" value="LbH_MAT_like"/>
    <property type="match status" value="1"/>
</dbReference>
<dbReference type="PANTHER" id="PTHR23416:SF23">
    <property type="entry name" value="ACETYLTRANSFERASE C18B11.09C-RELATED"/>
    <property type="match status" value="1"/>
</dbReference>
<keyword evidence="2 5" id="KW-0808">Transferase</keyword>
<sequence>MRKLEVFPSPGANNAMRYSFQIVGLPRVAFNFLVITLCRYLPFFGLKNFLLRLIGVKIGKSASVGLMAMFDIFFPGLISIGDNSIIGYNATILTHEFLVREYHKGPVEIGANVLIGSNATILPGVSIGDGAVVGAGSLVNRDIPPGALAAGVPARVRREK</sequence>
<comment type="caution">
    <text evidence="5">The sequence shown here is derived from an EMBL/GenBank/DDBJ whole genome shotgun (WGS) entry which is preliminary data.</text>
</comment>
<keyword evidence="6" id="KW-1185">Reference proteome</keyword>
<organism evidence="5 6">
    <name type="scientific">Pelotomaculum propionicicum</name>
    <dbReference type="NCBI Taxonomy" id="258475"/>
    <lineage>
        <taxon>Bacteria</taxon>
        <taxon>Bacillati</taxon>
        <taxon>Bacillota</taxon>
        <taxon>Clostridia</taxon>
        <taxon>Eubacteriales</taxon>
        <taxon>Desulfotomaculaceae</taxon>
        <taxon>Pelotomaculum</taxon>
    </lineage>
</organism>
<dbReference type="OrthoDB" id="9801697at2"/>
<feature type="transmembrane region" description="Helical" evidence="4">
    <location>
        <begin position="20"/>
        <end position="41"/>
    </location>
</feature>
<evidence type="ECO:0000313" key="5">
    <source>
        <dbReference type="EMBL" id="TEB10102.1"/>
    </source>
</evidence>
<keyword evidence="4" id="KW-1133">Transmembrane helix</keyword>
<dbReference type="InterPro" id="IPR011004">
    <property type="entry name" value="Trimer_LpxA-like_sf"/>
</dbReference>
<name>A0A4Y7RN54_9FIRM</name>
<keyword evidence="3" id="KW-0677">Repeat</keyword>
<keyword evidence="5" id="KW-0012">Acyltransferase</keyword>
<reference evidence="5 6" key="1">
    <citation type="journal article" date="2018" name="Environ. Microbiol.">
        <title>Novel energy conservation strategies and behaviour of Pelotomaculum schinkii driving syntrophic propionate catabolism.</title>
        <authorList>
            <person name="Hidalgo-Ahumada C.A.P."/>
            <person name="Nobu M.K."/>
            <person name="Narihiro T."/>
            <person name="Tamaki H."/>
            <person name="Liu W.T."/>
            <person name="Kamagata Y."/>
            <person name="Stams A.J.M."/>
            <person name="Imachi H."/>
            <person name="Sousa D.Z."/>
        </authorList>
    </citation>
    <scope>NUCLEOTIDE SEQUENCE [LARGE SCALE GENOMIC DNA]</scope>
    <source>
        <strain evidence="5 6">MGP</strain>
    </source>
</reference>
<dbReference type="GO" id="GO:0008374">
    <property type="term" value="F:O-acyltransferase activity"/>
    <property type="evidence" value="ECO:0007669"/>
    <property type="project" value="TreeGrafter"/>
</dbReference>
<evidence type="ECO:0000256" key="1">
    <source>
        <dbReference type="ARBA" id="ARBA00007274"/>
    </source>
</evidence>
<dbReference type="InterPro" id="IPR018357">
    <property type="entry name" value="Hexapep_transf_CS"/>
</dbReference>
<dbReference type="SUPFAM" id="SSF51161">
    <property type="entry name" value="Trimeric LpxA-like enzymes"/>
    <property type="match status" value="1"/>
</dbReference>
<evidence type="ECO:0000313" key="6">
    <source>
        <dbReference type="Proteomes" id="UP000297597"/>
    </source>
</evidence>
<dbReference type="RefSeq" id="WP_134214418.1">
    <property type="nucleotide sequence ID" value="NZ_QFFZ01000032.1"/>
</dbReference>
<evidence type="ECO:0000256" key="2">
    <source>
        <dbReference type="ARBA" id="ARBA00022679"/>
    </source>
</evidence>
<dbReference type="InterPro" id="IPR051159">
    <property type="entry name" value="Hexapeptide_acetyltransf"/>
</dbReference>
<dbReference type="Pfam" id="PF14602">
    <property type="entry name" value="Hexapep_2"/>
    <property type="match status" value="2"/>
</dbReference>
<accession>A0A4Y7RN54</accession>
<dbReference type="EC" id="2.3.1.-" evidence="5"/>
<dbReference type="PANTHER" id="PTHR23416">
    <property type="entry name" value="SIALIC ACID SYNTHASE-RELATED"/>
    <property type="match status" value="1"/>
</dbReference>
<evidence type="ECO:0000256" key="4">
    <source>
        <dbReference type="SAM" id="Phobius"/>
    </source>
</evidence>
<dbReference type="PROSITE" id="PS00101">
    <property type="entry name" value="HEXAPEP_TRANSFERASES"/>
    <property type="match status" value="1"/>
</dbReference>
<dbReference type="InterPro" id="IPR001451">
    <property type="entry name" value="Hexapep"/>
</dbReference>
<dbReference type="Proteomes" id="UP000297597">
    <property type="component" value="Unassembled WGS sequence"/>
</dbReference>
<comment type="similarity">
    <text evidence="1">Belongs to the transferase hexapeptide repeat family.</text>
</comment>
<dbReference type="EMBL" id="QFFZ01000032">
    <property type="protein sequence ID" value="TEB10102.1"/>
    <property type="molecule type" value="Genomic_DNA"/>
</dbReference>
<keyword evidence="4" id="KW-0812">Transmembrane</keyword>
<proteinExistence type="inferred from homology"/>
<keyword evidence="4" id="KW-0472">Membrane</keyword>
<dbReference type="Gene3D" id="2.160.10.10">
    <property type="entry name" value="Hexapeptide repeat proteins"/>
    <property type="match status" value="1"/>
</dbReference>
<feature type="transmembrane region" description="Helical" evidence="4">
    <location>
        <begin position="62"/>
        <end position="81"/>
    </location>
</feature>
<protein>
    <submittedName>
        <fullName evidence="5">Putative acetyltransferase</fullName>
        <ecNumber evidence="5">2.3.1.-</ecNumber>
    </submittedName>
</protein>
<dbReference type="AlphaFoldDB" id="A0A4Y7RN54"/>
<gene>
    <name evidence="5" type="ORF">Pmgp_02606</name>
</gene>